<feature type="compositionally biased region" description="Polar residues" evidence="1">
    <location>
        <begin position="173"/>
        <end position="186"/>
    </location>
</feature>
<dbReference type="OrthoDB" id="10649966at2759"/>
<protein>
    <submittedName>
        <fullName evidence="2">Uncharacterized protein</fullName>
    </submittedName>
</protein>
<dbReference type="Proteomes" id="UP000239560">
    <property type="component" value="Unassembled WGS sequence"/>
</dbReference>
<feature type="region of interest" description="Disordered" evidence="1">
    <location>
        <begin position="234"/>
        <end position="382"/>
    </location>
</feature>
<comment type="caution">
    <text evidence="2">The sequence shown here is derived from an EMBL/GenBank/DDBJ whole genome shotgun (WGS) entry which is preliminary data.</text>
</comment>
<reference evidence="2 3" key="1">
    <citation type="journal article" date="2018" name="Elife">
        <title>Functional genomics of lipid metabolism in the oleaginous yeast Rhodosporidium toruloides.</title>
        <authorList>
            <person name="Coradetti S.T."/>
            <person name="Pinel D."/>
            <person name="Geiselman G."/>
            <person name="Ito M."/>
            <person name="Mondo S."/>
            <person name="Reilly M.C."/>
            <person name="Cheng Y.F."/>
            <person name="Bauer S."/>
            <person name="Grigoriev I."/>
            <person name="Gladden J.M."/>
            <person name="Simmons B.A."/>
            <person name="Brem R."/>
            <person name="Arkin A.P."/>
            <person name="Skerker J.M."/>
        </authorList>
    </citation>
    <scope>NUCLEOTIDE SEQUENCE [LARGE SCALE GENOMIC DNA]</scope>
    <source>
        <strain evidence="2 3">NBRC 0880</strain>
    </source>
</reference>
<organism evidence="2 3">
    <name type="scientific">Rhodotorula toruloides</name>
    <name type="common">Yeast</name>
    <name type="synonym">Rhodosporidium toruloides</name>
    <dbReference type="NCBI Taxonomy" id="5286"/>
    <lineage>
        <taxon>Eukaryota</taxon>
        <taxon>Fungi</taxon>
        <taxon>Dikarya</taxon>
        <taxon>Basidiomycota</taxon>
        <taxon>Pucciniomycotina</taxon>
        <taxon>Microbotryomycetes</taxon>
        <taxon>Sporidiobolales</taxon>
        <taxon>Sporidiobolaceae</taxon>
        <taxon>Rhodotorula</taxon>
    </lineage>
</organism>
<feature type="compositionally biased region" description="Low complexity" evidence="1">
    <location>
        <begin position="249"/>
        <end position="260"/>
    </location>
</feature>
<evidence type="ECO:0000256" key="1">
    <source>
        <dbReference type="SAM" id="MobiDB-lite"/>
    </source>
</evidence>
<sequence>MRGRTRSAVSASRGHLPFPPLIPALSLQLAKLHAPYLPAALPALLHSVASALQHSLLRRLAAGSLLAHVDRPCRLSCYCRERKDDASGFLPSSGRGRRRTDGCLRRERGAGYMHPARKLSSSFVPHAPLALPSPAKLRSCYRTLERQRRLSCRGTPTPCGCPPHASRSPAPTHASQESLSPASLNTRPHHRSNRMAKRKVPPRPPPTPDELDFGRLATARAAAKLAAQRLVQPVPAIQQEDDDSDASDDSFAPSSARRSPTPTPSPAPTSSSPPPPTPARASPELDVFPDEQTTLDSTDPEDEIVVVSFEASAKKPRAYGKRRRSSSPSPGLTSGTKRPRPDKQRATTSRHRSSIPKTTDDIKPSPFQPHPASSAQSAVSSPTNVSSSFVVSTVTAATIASPAANGSAAIHAEIAGCQTSLLCEGDRLAEVGLLGQLDAAADDAGLFSVADFRAVTETIRAQRVAEEQETWSAEPQAEQRSWWSLLVAFLR</sequence>
<gene>
    <name evidence="2" type="ORF">AAT19DRAFT_10751</name>
</gene>
<evidence type="ECO:0000313" key="2">
    <source>
        <dbReference type="EMBL" id="PRQ71211.1"/>
    </source>
</evidence>
<feature type="compositionally biased region" description="Low complexity" evidence="1">
    <location>
        <begin position="370"/>
        <end position="382"/>
    </location>
</feature>
<feature type="region of interest" description="Disordered" evidence="1">
    <location>
        <begin position="152"/>
        <end position="212"/>
    </location>
</feature>
<dbReference type="AlphaFoldDB" id="A0A2S9ZZP5"/>
<proteinExistence type="predicted"/>
<dbReference type="EMBL" id="LCTV02000013">
    <property type="protein sequence ID" value="PRQ71211.1"/>
    <property type="molecule type" value="Genomic_DNA"/>
</dbReference>
<feature type="compositionally biased region" description="Basic residues" evidence="1">
    <location>
        <begin position="314"/>
        <end position="325"/>
    </location>
</feature>
<name>A0A2S9ZZP5_RHOTO</name>
<feature type="compositionally biased region" description="Basic residues" evidence="1">
    <location>
        <begin position="187"/>
        <end position="201"/>
    </location>
</feature>
<feature type="compositionally biased region" description="Acidic residues" evidence="1">
    <location>
        <begin position="239"/>
        <end position="248"/>
    </location>
</feature>
<evidence type="ECO:0000313" key="3">
    <source>
        <dbReference type="Proteomes" id="UP000239560"/>
    </source>
</evidence>
<feature type="compositionally biased region" description="Pro residues" evidence="1">
    <location>
        <begin position="261"/>
        <end position="278"/>
    </location>
</feature>
<accession>A0A2S9ZZP5</accession>